<dbReference type="EMBL" id="FNCC01000008">
    <property type="protein sequence ID" value="SDG46411.1"/>
    <property type="molecule type" value="Genomic_DNA"/>
</dbReference>
<evidence type="ECO:0000313" key="2">
    <source>
        <dbReference type="EMBL" id="SDG46411.1"/>
    </source>
</evidence>
<evidence type="ECO:0000313" key="3">
    <source>
        <dbReference type="Proteomes" id="UP000199623"/>
    </source>
</evidence>
<feature type="domain" description="NAD-dependent epimerase/dehydratase" evidence="1">
    <location>
        <begin position="3"/>
        <end position="191"/>
    </location>
</feature>
<organism evidence="2 3">
    <name type="scientific">Lentzea fradiae</name>
    <dbReference type="NCBI Taxonomy" id="200378"/>
    <lineage>
        <taxon>Bacteria</taxon>
        <taxon>Bacillati</taxon>
        <taxon>Actinomycetota</taxon>
        <taxon>Actinomycetes</taxon>
        <taxon>Pseudonocardiales</taxon>
        <taxon>Pseudonocardiaceae</taxon>
        <taxon>Lentzea</taxon>
    </lineage>
</organism>
<protein>
    <submittedName>
        <fullName evidence="2">Nucleoside-diphosphate-sugar epimerase</fullName>
    </submittedName>
</protein>
<proteinExistence type="predicted"/>
<reference evidence="3" key="1">
    <citation type="submission" date="2016-10" db="EMBL/GenBank/DDBJ databases">
        <authorList>
            <person name="Varghese N."/>
            <person name="Submissions S."/>
        </authorList>
    </citation>
    <scope>NUCLEOTIDE SEQUENCE [LARGE SCALE GENOMIC DNA]</scope>
    <source>
        <strain evidence="3">CGMCC 4.3506</strain>
    </source>
</reference>
<dbReference type="OrthoDB" id="3338687at2"/>
<dbReference type="InterPro" id="IPR036291">
    <property type="entry name" value="NAD(P)-bd_dom_sf"/>
</dbReference>
<name>A0A1G7UGN1_9PSEU</name>
<dbReference type="AlphaFoldDB" id="A0A1G7UGN1"/>
<gene>
    <name evidence="2" type="ORF">SAMN05216553_108193</name>
</gene>
<dbReference type="PANTHER" id="PTHR43245">
    <property type="entry name" value="BIFUNCTIONAL POLYMYXIN RESISTANCE PROTEIN ARNA"/>
    <property type="match status" value="1"/>
</dbReference>
<dbReference type="InterPro" id="IPR050177">
    <property type="entry name" value="Lipid_A_modif_metabolic_enz"/>
</dbReference>
<dbReference type="Gene3D" id="3.40.50.720">
    <property type="entry name" value="NAD(P)-binding Rossmann-like Domain"/>
    <property type="match status" value="1"/>
</dbReference>
<dbReference type="SUPFAM" id="SSF51735">
    <property type="entry name" value="NAD(P)-binding Rossmann-fold domains"/>
    <property type="match status" value="1"/>
</dbReference>
<dbReference type="PANTHER" id="PTHR43245:SF52">
    <property type="entry name" value="NAD-DEPENDENT EPIMERASE_DEHYDRATASE"/>
    <property type="match status" value="1"/>
</dbReference>
<sequence>MRVVVTGASGNVGTALRRHLTFEDVGVDVRTLSSLRDAIRGADVVVHLAWAIKPTDRDTNIDGSEHVLAACVKEEVGHLVVASSVAAYGPAPRWSRVDESWRLTGIEGNTYSAHKVRLEDMLRRYPLPHTVIRPCAIGQASAAPQMRRWLLSPFLPPKLLPYLPIPLWDGLRLQLVHSDDVARAIAEIVHRKALGAFNLAAEPVLTAPMIADIVGAGRLSVPYSLVEKLAGATAKLRLQPLTPEWVKMADQAPLVRATRAQRDLEWWPEHDARDVLREVVTAMGGRA</sequence>
<dbReference type="Pfam" id="PF01370">
    <property type="entry name" value="Epimerase"/>
    <property type="match status" value="1"/>
</dbReference>
<dbReference type="InterPro" id="IPR001509">
    <property type="entry name" value="Epimerase_deHydtase"/>
</dbReference>
<dbReference type="RefSeq" id="WP_090051394.1">
    <property type="nucleotide sequence ID" value="NZ_FNCC01000008.1"/>
</dbReference>
<keyword evidence="3" id="KW-1185">Reference proteome</keyword>
<dbReference type="STRING" id="200378.SAMN05216553_108193"/>
<accession>A0A1G7UGN1</accession>
<dbReference type="Proteomes" id="UP000199623">
    <property type="component" value="Unassembled WGS sequence"/>
</dbReference>
<evidence type="ECO:0000259" key="1">
    <source>
        <dbReference type="Pfam" id="PF01370"/>
    </source>
</evidence>